<evidence type="ECO:0000256" key="2">
    <source>
        <dbReference type="ARBA" id="ARBA00022576"/>
    </source>
</evidence>
<dbReference type="GO" id="GO:0008483">
    <property type="term" value="F:transaminase activity"/>
    <property type="evidence" value="ECO:0007669"/>
    <property type="project" value="UniProtKB-KW"/>
</dbReference>
<dbReference type="Pfam" id="PF21926">
    <property type="entry name" value="FeeM"/>
    <property type="match status" value="1"/>
</dbReference>
<evidence type="ECO:0000259" key="5">
    <source>
        <dbReference type="PROSITE" id="PS51186"/>
    </source>
</evidence>
<dbReference type="Gene3D" id="3.40.640.10">
    <property type="entry name" value="Type I PLP-dependent aspartate aminotransferase-like (Major domain)"/>
    <property type="match status" value="1"/>
</dbReference>
<dbReference type="Gene3D" id="3.40.630.30">
    <property type="match status" value="1"/>
</dbReference>
<evidence type="ECO:0000313" key="6">
    <source>
        <dbReference type="EMBL" id="RST60002.1"/>
    </source>
</evidence>
<dbReference type="PANTHER" id="PTHR42778">
    <property type="entry name" value="2-AMINOETHYLPHOSPHONATE--PYRUVATE TRANSAMINASE"/>
    <property type="match status" value="1"/>
</dbReference>
<keyword evidence="4" id="KW-0663">Pyridoxal phosphate</keyword>
<gene>
    <name evidence="6" type="ORF">D5F11_009945</name>
</gene>
<proteinExistence type="predicted"/>
<dbReference type="SUPFAM" id="SSF53383">
    <property type="entry name" value="PLP-dependent transferases"/>
    <property type="match status" value="1"/>
</dbReference>
<dbReference type="InterPro" id="IPR015424">
    <property type="entry name" value="PyrdxlP-dep_Trfase"/>
</dbReference>
<protein>
    <submittedName>
        <fullName evidence="6">Aminotransferase class V-fold PLP-dependent enzyme</fullName>
    </submittedName>
</protein>
<comment type="cofactor">
    <cofactor evidence="1">
        <name>pyridoxal 5'-phosphate</name>
        <dbReference type="ChEBI" id="CHEBI:597326"/>
    </cofactor>
</comment>
<dbReference type="InterPro" id="IPR054597">
    <property type="entry name" value="FeeM_cat"/>
</dbReference>
<evidence type="ECO:0000256" key="1">
    <source>
        <dbReference type="ARBA" id="ARBA00001933"/>
    </source>
</evidence>
<dbReference type="InterPro" id="IPR000192">
    <property type="entry name" value="Aminotrans_V_dom"/>
</dbReference>
<dbReference type="Pfam" id="PF00266">
    <property type="entry name" value="Aminotran_5"/>
    <property type="match status" value="1"/>
</dbReference>
<dbReference type="InterPro" id="IPR015421">
    <property type="entry name" value="PyrdxlP-dep_Trfase_major"/>
</dbReference>
<dbReference type="InterPro" id="IPR016181">
    <property type="entry name" value="Acyl_CoA_acyltransferase"/>
</dbReference>
<dbReference type="InterPro" id="IPR015422">
    <property type="entry name" value="PyrdxlP-dep_Trfase_small"/>
</dbReference>
<dbReference type="Gene3D" id="3.90.1150.10">
    <property type="entry name" value="Aspartate Aminotransferase, domain 1"/>
    <property type="match status" value="1"/>
</dbReference>
<dbReference type="AlphaFoldDB" id="A0A429X9D4"/>
<evidence type="ECO:0000256" key="3">
    <source>
        <dbReference type="ARBA" id="ARBA00022679"/>
    </source>
</evidence>
<dbReference type="PROSITE" id="PS51186">
    <property type="entry name" value="GNAT"/>
    <property type="match status" value="1"/>
</dbReference>
<evidence type="ECO:0000313" key="7">
    <source>
        <dbReference type="Proteomes" id="UP000287296"/>
    </source>
</evidence>
<dbReference type="GO" id="GO:0016747">
    <property type="term" value="F:acyltransferase activity, transferring groups other than amino-acyl groups"/>
    <property type="evidence" value="ECO:0007669"/>
    <property type="project" value="InterPro"/>
</dbReference>
<comment type="caution">
    <text evidence="6">The sequence shown here is derived from an EMBL/GenBank/DDBJ whole genome shotgun (WGS) entry which is preliminary data.</text>
</comment>
<dbReference type="RefSeq" id="WP_120118397.1">
    <property type="nucleotide sequence ID" value="NZ_BORI01000026.1"/>
</dbReference>
<dbReference type="OrthoDB" id="389074at2"/>
<sequence>MKQHPLTFKIASEPEEMEQIHQLNYDTFVEEIPQHQQNKSRRLIDKFDKENIYIIAKDNDVVIGMIAVRANRPFSLDHKLHNLDDYLPKDANPCEVRLLSVKREYRKSRVFYQLVNLLVSYCLKKDYNIALISGTDRQIMLYKKIGFEPFAHMVGTEKARFQPMYLTKENFETTSKAFTKLMTQKKKQSKLLNFLPGPVLVSNEVEQAFRKTTISHRSIDFINEMKAVRTKLCELVHAKNAQLIVGTGTLANDLVAAQIKKLPGKGLIMANGEFGYRLIDHAERMGLKHYTLKKEWHDGVSIEEIEDFLKTHRDVSWIWTVHCETSTGYLYDLHRIIELTKKHQIKLCVDACSSVGIVPIDFKDVYLASTVSGKGLGSYPGLAIVFHKEPVVPNNEIPRYLDLGQYAVADSIPYTHSSSLVSALHEAVNKVDVENRHILANSARKMLTSAGYMVLGNEDYSPGILTIALPDFLSSQDIGDKLRENGIIISYESHYLRERNWIQFAFMGELTMTEFESAFSVLQQTLECKGKQV</sequence>
<dbReference type="SUPFAM" id="SSF55729">
    <property type="entry name" value="Acyl-CoA N-acyltransferases (Nat)"/>
    <property type="match status" value="1"/>
</dbReference>
<reference evidence="6 7" key="1">
    <citation type="submission" date="2018-12" db="EMBL/GenBank/DDBJ databases">
        <authorList>
            <person name="Sun L."/>
            <person name="Chen Z."/>
        </authorList>
    </citation>
    <scope>NUCLEOTIDE SEQUENCE [LARGE SCALE GENOMIC DNA]</scope>
    <source>
        <strain evidence="6 7">LMG 29736</strain>
    </source>
</reference>
<keyword evidence="3 6" id="KW-0808">Transferase</keyword>
<dbReference type="EMBL" id="QYTW02000007">
    <property type="protein sequence ID" value="RST60002.1"/>
    <property type="molecule type" value="Genomic_DNA"/>
</dbReference>
<dbReference type="PANTHER" id="PTHR42778:SF1">
    <property type="entry name" value="2-AMINOETHYLPHOSPHONATE--PYRUVATE TRANSAMINASE"/>
    <property type="match status" value="1"/>
</dbReference>
<keyword evidence="2 6" id="KW-0032">Aminotransferase</keyword>
<dbReference type="InterPro" id="IPR000182">
    <property type="entry name" value="GNAT_dom"/>
</dbReference>
<name>A0A429X9D4_SIMTE</name>
<dbReference type="Proteomes" id="UP000287296">
    <property type="component" value="Unassembled WGS sequence"/>
</dbReference>
<feature type="domain" description="N-acetyltransferase" evidence="5">
    <location>
        <begin position="6"/>
        <end position="169"/>
    </location>
</feature>
<organism evidence="6 7">
    <name type="scientific">Siminovitchia terrae</name>
    <name type="common">Bacillus terrae</name>
    <dbReference type="NCBI Taxonomy" id="1914933"/>
    <lineage>
        <taxon>Bacteria</taxon>
        <taxon>Bacillati</taxon>
        <taxon>Bacillota</taxon>
        <taxon>Bacilli</taxon>
        <taxon>Bacillales</taxon>
        <taxon>Bacillaceae</taxon>
        <taxon>Siminovitchia</taxon>
    </lineage>
</organism>
<evidence type="ECO:0000256" key="4">
    <source>
        <dbReference type="ARBA" id="ARBA00022898"/>
    </source>
</evidence>
<accession>A0A429X9D4</accession>